<organism evidence="1 2">
    <name type="scientific">Anopheles dirus</name>
    <dbReference type="NCBI Taxonomy" id="7168"/>
    <lineage>
        <taxon>Eukaryota</taxon>
        <taxon>Metazoa</taxon>
        <taxon>Ecdysozoa</taxon>
        <taxon>Arthropoda</taxon>
        <taxon>Hexapoda</taxon>
        <taxon>Insecta</taxon>
        <taxon>Pterygota</taxon>
        <taxon>Neoptera</taxon>
        <taxon>Endopterygota</taxon>
        <taxon>Diptera</taxon>
        <taxon>Nematocera</taxon>
        <taxon>Culicoidea</taxon>
        <taxon>Culicidae</taxon>
        <taxon>Anophelinae</taxon>
        <taxon>Anopheles</taxon>
    </lineage>
</organism>
<reference evidence="2" key="1">
    <citation type="submission" date="2013-03" db="EMBL/GenBank/DDBJ databases">
        <title>The Genome Sequence of Anopheles dirus WRAIR2.</title>
        <authorList>
            <consortium name="The Broad Institute Genomics Platform"/>
            <person name="Neafsey D.E."/>
            <person name="Walton C."/>
            <person name="Walker B."/>
            <person name="Young S.K."/>
            <person name="Zeng Q."/>
            <person name="Gargeya S."/>
            <person name="Fitzgerald M."/>
            <person name="Haas B."/>
            <person name="Abouelleil A."/>
            <person name="Allen A.W."/>
            <person name="Alvarado L."/>
            <person name="Arachchi H.M."/>
            <person name="Berlin A.M."/>
            <person name="Chapman S.B."/>
            <person name="Gainer-Dewar J."/>
            <person name="Goldberg J."/>
            <person name="Griggs A."/>
            <person name="Gujja S."/>
            <person name="Hansen M."/>
            <person name="Howarth C."/>
            <person name="Imamovic A."/>
            <person name="Ireland A."/>
            <person name="Larimer J."/>
            <person name="McCowan C."/>
            <person name="Murphy C."/>
            <person name="Pearson M."/>
            <person name="Poon T.W."/>
            <person name="Priest M."/>
            <person name="Roberts A."/>
            <person name="Saif S."/>
            <person name="Shea T."/>
            <person name="Sisk P."/>
            <person name="Sykes S."/>
            <person name="Wortman J."/>
            <person name="Nusbaum C."/>
            <person name="Birren B."/>
        </authorList>
    </citation>
    <scope>NUCLEOTIDE SEQUENCE [LARGE SCALE GENOMIC DNA]</scope>
    <source>
        <strain evidence="2">WRAIR2</strain>
    </source>
</reference>
<keyword evidence="2" id="KW-1185">Reference proteome</keyword>
<reference evidence="1" key="2">
    <citation type="submission" date="2020-05" db="UniProtKB">
        <authorList>
            <consortium name="EnsemblMetazoa"/>
        </authorList>
    </citation>
    <scope>IDENTIFICATION</scope>
    <source>
        <strain evidence="1">WRAIR2</strain>
    </source>
</reference>
<dbReference type="PROSITE" id="PS51257">
    <property type="entry name" value="PROKAR_LIPOPROTEIN"/>
    <property type="match status" value="1"/>
</dbReference>
<evidence type="ECO:0000313" key="2">
    <source>
        <dbReference type="Proteomes" id="UP000075884"/>
    </source>
</evidence>
<proteinExistence type="predicted"/>
<dbReference type="Proteomes" id="UP000075884">
    <property type="component" value="Unassembled WGS sequence"/>
</dbReference>
<dbReference type="AlphaFoldDB" id="A0A182NXT5"/>
<dbReference type="VEuPathDB" id="VectorBase:ADIR014655"/>
<name>A0A182NXT5_9DIPT</name>
<accession>A0A182NXT5</accession>
<evidence type="ECO:0000313" key="1">
    <source>
        <dbReference type="EnsemblMetazoa" id="ADIR014655-PA"/>
    </source>
</evidence>
<protein>
    <submittedName>
        <fullName evidence="1">Uncharacterized protein</fullName>
    </submittedName>
</protein>
<dbReference type="EnsemblMetazoa" id="ADIR014655-RA">
    <property type="protein sequence ID" value="ADIR014655-PA"/>
    <property type="gene ID" value="ADIR014655"/>
</dbReference>
<sequence length="85" mass="9872">MERLIGCDLGIFFALSLSLLTVIIGGCCFASETASRDGVAFFLKYYKRRYYKKRNKCSSCCVSVSRYSCRKLNYSINHFYEMIFN</sequence>